<evidence type="ECO:0000256" key="6">
    <source>
        <dbReference type="ARBA" id="ARBA00034021"/>
    </source>
</evidence>
<evidence type="ECO:0000256" key="9">
    <source>
        <dbReference type="RuleBase" id="RU003567"/>
    </source>
</evidence>
<dbReference type="NCBIfam" id="NF009205">
    <property type="entry name" value="PRK12553.1"/>
    <property type="match status" value="1"/>
</dbReference>
<comment type="subcellular location">
    <subcellularLocation>
        <location evidence="7">Cytoplasm</location>
    </subcellularLocation>
</comment>
<feature type="active site" description="Nucleophile" evidence="7">
    <location>
        <position position="98"/>
    </location>
</feature>
<reference evidence="10" key="1">
    <citation type="submission" date="2022-05" db="EMBL/GenBank/DDBJ databases">
        <title>Impact of host demography and evolutionary history on endosymbiont molecular evolution: a test in carpenter ants (Genus Camponotus) and their Blochmannia endosymbionts.</title>
        <authorList>
            <person name="Manthey J.D."/>
            <person name="Giron J.C."/>
            <person name="Hruska J.P."/>
        </authorList>
    </citation>
    <scope>NUCLEOTIDE SEQUENCE</scope>
    <source>
        <strain evidence="10">C-005</strain>
    </source>
</reference>
<sequence length="194" mass="21515">MVIVPTVIEQTIRGDRVYDIFSLLLKERIIFMTGTIEDNIANSIVAQIMFLESENSKKDIHLYINSPGGLITAGMSIYDTIQFVKPDVSTFCMGQAASMSAFLLASGTKGKRFCLPNARIMIHQPLGCFQGQATDIAIHTKEILKIKNNINELMAKHTGQSVDTISKDTERDCFLSADEAMKYGLIDCVLSQRT</sequence>
<evidence type="ECO:0000256" key="7">
    <source>
        <dbReference type="HAMAP-Rule" id="MF_00444"/>
    </source>
</evidence>
<evidence type="ECO:0000256" key="3">
    <source>
        <dbReference type="ARBA" id="ARBA00022670"/>
    </source>
</evidence>
<accession>A0ABY4SVT5</accession>
<evidence type="ECO:0000256" key="1">
    <source>
        <dbReference type="ARBA" id="ARBA00007039"/>
    </source>
</evidence>
<protein>
    <recommendedName>
        <fullName evidence="7 9">ATP-dependent Clp protease proteolytic subunit</fullName>
        <ecNumber evidence="7">3.4.21.92</ecNumber>
    </recommendedName>
    <alternativeName>
        <fullName evidence="7">Endopeptidase Clp</fullName>
    </alternativeName>
</protein>
<comment type="function">
    <text evidence="7">Cleaves peptides in various proteins in a process that requires ATP hydrolysis. Has a chymotrypsin-like activity. Plays a major role in the degradation of misfolded proteins.</text>
</comment>
<dbReference type="InterPro" id="IPR029045">
    <property type="entry name" value="ClpP/crotonase-like_dom_sf"/>
</dbReference>
<keyword evidence="4 7" id="KW-0378">Hydrolase</keyword>
<dbReference type="HAMAP" id="MF_00444">
    <property type="entry name" value="ClpP"/>
    <property type="match status" value="1"/>
</dbReference>
<proteinExistence type="inferred from homology"/>
<comment type="subunit">
    <text evidence="7">Fourteen ClpP subunits assemble into 2 heptameric rings which stack back to back to give a disk-like structure with a central cavity, resembling the structure of eukaryotic proteasomes.</text>
</comment>
<dbReference type="Pfam" id="PF00574">
    <property type="entry name" value="CLP_protease"/>
    <property type="match status" value="1"/>
</dbReference>
<dbReference type="InterPro" id="IPR023562">
    <property type="entry name" value="ClpP/TepA"/>
</dbReference>
<dbReference type="PRINTS" id="PR00127">
    <property type="entry name" value="CLPPROTEASEP"/>
</dbReference>
<dbReference type="EC" id="3.4.21.92" evidence="7"/>
<keyword evidence="5 7" id="KW-0720">Serine protease</keyword>
<keyword evidence="3 7" id="KW-0645">Protease</keyword>
<dbReference type="NCBIfam" id="TIGR00493">
    <property type="entry name" value="clpP"/>
    <property type="match status" value="1"/>
</dbReference>
<evidence type="ECO:0000313" key="10">
    <source>
        <dbReference type="EMBL" id="URJ33308.1"/>
    </source>
</evidence>
<evidence type="ECO:0000313" key="11">
    <source>
        <dbReference type="Proteomes" id="UP001056622"/>
    </source>
</evidence>
<dbReference type="PANTHER" id="PTHR10381">
    <property type="entry name" value="ATP-DEPENDENT CLP PROTEASE PROTEOLYTIC SUBUNIT"/>
    <property type="match status" value="1"/>
</dbReference>
<name>A0ABY4SVT5_9ENTR</name>
<comment type="catalytic activity">
    <reaction evidence="6 7 8">
        <text>Hydrolysis of proteins to small peptides in the presence of ATP and magnesium. alpha-casein is the usual test substrate. In the absence of ATP, only oligopeptides shorter than five residues are hydrolyzed (such as succinyl-Leu-Tyr-|-NHMec, and Leu-Tyr-Leu-|-Tyr-Trp, in which cleavage of the -Tyr-|-Leu- and -Tyr-|-Trp bonds also occurs).</text>
        <dbReference type="EC" id="3.4.21.92"/>
    </reaction>
</comment>
<dbReference type="NCBIfam" id="NF001368">
    <property type="entry name" value="PRK00277.1"/>
    <property type="match status" value="1"/>
</dbReference>
<evidence type="ECO:0000256" key="8">
    <source>
        <dbReference type="PROSITE-ProRule" id="PRU10086"/>
    </source>
</evidence>
<evidence type="ECO:0000256" key="5">
    <source>
        <dbReference type="ARBA" id="ARBA00022825"/>
    </source>
</evidence>
<dbReference type="InterPro" id="IPR001907">
    <property type="entry name" value="ClpP"/>
</dbReference>
<organism evidence="10 11">
    <name type="scientific">Candidatus Blochmannia vicinus</name>
    <name type="common">nom. nud.</name>
    <dbReference type="NCBI Taxonomy" id="251540"/>
    <lineage>
        <taxon>Bacteria</taxon>
        <taxon>Pseudomonadati</taxon>
        <taxon>Pseudomonadota</taxon>
        <taxon>Gammaproteobacteria</taxon>
        <taxon>Enterobacterales</taxon>
        <taxon>Enterobacteriaceae</taxon>
        <taxon>ant endosymbionts</taxon>
        <taxon>Candidatus Blochmanniella</taxon>
    </lineage>
</organism>
<keyword evidence="11" id="KW-1185">Reference proteome</keyword>
<dbReference type="PANTHER" id="PTHR10381:SF70">
    <property type="entry name" value="ATP-DEPENDENT CLP PROTEASE PROTEOLYTIC SUBUNIT"/>
    <property type="match status" value="1"/>
</dbReference>
<evidence type="ECO:0000256" key="4">
    <source>
        <dbReference type="ARBA" id="ARBA00022801"/>
    </source>
</evidence>
<comment type="similarity">
    <text evidence="1 7 9">Belongs to the peptidase S14 family.</text>
</comment>
<dbReference type="Proteomes" id="UP001056622">
    <property type="component" value="Chromosome"/>
</dbReference>
<dbReference type="InterPro" id="IPR033135">
    <property type="entry name" value="ClpP_His_AS"/>
</dbReference>
<feature type="active site" evidence="7 8">
    <location>
        <position position="123"/>
    </location>
</feature>
<dbReference type="GO" id="GO:0004252">
    <property type="term" value="F:serine-type endopeptidase activity"/>
    <property type="evidence" value="ECO:0007669"/>
    <property type="project" value="UniProtKB-EC"/>
</dbReference>
<dbReference type="EMBL" id="CP097763">
    <property type="protein sequence ID" value="URJ33308.1"/>
    <property type="molecule type" value="Genomic_DNA"/>
</dbReference>
<dbReference type="CDD" id="cd07017">
    <property type="entry name" value="S14_ClpP_2"/>
    <property type="match status" value="1"/>
</dbReference>
<dbReference type="SUPFAM" id="SSF52096">
    <property type="entry name" value="ClpP/crotonase"/>
    <property type="match status" value="1"/>
</dbReference>
<dbReference type="Gene3D" id="3.90.226.10">
    <property type="entry name" value="2-enoyl-CoA Hydratase, Chain A, domain 1"/>
    <property type="match status" value="1"/>
</dbReference>
<gene>
    <name evidence="7 10" type="primary">clpP</name>
    <name evidence="10" type="ORF">M9408_02830</name>
</gene>
<keyword evidence="2 7" id="KW-0963">Cytoplasm</keyword>
<evidence type="ECO:0000256" key="2">
    <source>
        <dbReference type="ARBA" id="ARBA00022490"/>
    </source>
</evidence>
<dbReference type="PROSITE" id="PS00382">
    <property type="entry name" value="CLP_PROTEASE_HIS"/>
    <property type="match status" value="1"/>
</dbReference>